<protein>
    <recommendedName>
        <fullName evidence="3">Transposase</fullName>
    </recommendedName>
</protein>
<organism evidence="1 2">
    <name type="scientific">Candidatus Enterococcus lowellii</name>
    <dbReference type="NCBI Taxonomy" id="2230877"/>
    <lineage>
        <taxon>Bacteria</taxon>
        <taxon>Bacillati</taxon>
        <taxon>Bacillota</taxon>
        <taxon>Bacilli</taxon>
        <taxon>Lactobacillales</taxon>
        <taxon>Enterococcaceae</taxon>
        <taxon>Enterococcus</taxon>
    </lineage>
</organism>
<evidence type="ECO:0000313" key="1">
    <source>
        <dbReference type="EMBL" id="WYJ75719.1"/>
    </source>
</evidence>
<proteinExistence type="predicted"/>
<dbReference type="Proteomes" id="UP000664701">
    <property type="component" value="Chromosome"/>
</dbReference>
<gene>
    <name evidence="1" type="ORF">DOK78_000295</name>
</gene>
<evidence type="ECO:0008006" key="3">
    <source>
        <dbReference type="Google" id="ProtNLM"/>
    </source>
</evidence>
<evidence type="ECO:0000313" key="2">
    <source>
        <dbReference type="Proteomes" id="UP000664701"/>
    </source>
</evidence>
<accession>A0ABZ2SIL6</accession>
<name>A0ABZ2SIL6_9ENTE</name>
<reference evidence="1 2" key="1">
    <citation type="submission" date="2021-03" db="EMBL/GenBank/DDBJ databases">
        <authorList>
            <person name="Gilmore M.S."/>
            <person name="Schwartzman J."/>
            <person name="Van Tyne D."/>
            <person name="Martin M."/>
            <person name="Earl A.M."/>
            <person name="Manson A.L."/>
            <person name="Straub T."/>
            <person name="Salamzade R."/>
            <person name="Saavedra J."/>
            <person name="Lebreton F."/>
            <person name="Prichula J."/>
            <person name="Schaufler K."/>
            <person name="Gaca A."/>
            <person name="Sgardioli B."/>
            <person name="Wagenaar J."/>
            <person name="Strong T."/>
        </authorList>
    </citation>
    <scope>NUCLEOTIDE SEQUENCE [LARGE SCALE GENOMIC DNA]</scope>
    <source>
        <strain evidence="1 2">DIV2402</strain>
    </source>
</reference>
<keyword evidence="2" id="KW-1185">Reference proteome</keyword>
<reference evidence="1 2" key="2">
    <citation type="submission" date="2024-03" db="EMBL/GenBank/DDBJ databases">
        <title>The Genome Sequence of Enterococcus sp. DIV2402.</title>
        <authorList>
            <consortium name="The Broad Institute Genomics Platform"/>
            <consortium name="The Broad Institute Microbial Omics Core"/>
            <consortium name="The Broad Institute Genomic Center for Infectious Diseases"/>
            <person name="Earl A."/>
            <person name="Manson A."/>
            <person name="Gilmore M."/>
            <person name="Schwartman J."/>
            <person name="Shea T."/>
            <person name="Abouelleil A."/>
            <person name="Cao P."/>
            <person name="Chapman S."/>
            <person name="Cusick C."/>
            <person name="Young S."/>
            <person name="Neafsey D."/>
            <person name="Nusbaum C."/>
            <person name="Birren B."/>
        </authorList>
    </citation>
    <scope>NUCLEOTIDE SEQUENCE [LARGE SCALE GENOMIC DNA]</scope>
    <source>
        <strain evidence="1 2">DIV2402</strain>
    </source>
</reference>
<sequence>MDGLGSLHSVGETSRLKNKKINFGGKILWENMNN</sequence>
<dbReference type="EMBL" id="CP147251">
    <property type="protein sequence ID" value="WYJ75719.1"/>
    <property type="molecule type" value="Genomic_DNA"/>
</dbReference>